<dbReference type="Proteomes" id="UP000032261">
    <property type="component" value="Chromosome"/>
</dbReference>
<organism evidence="1 2">
    <name type="scientific">Ureaplasma diversum</name>
    <dbReference type="NCBI Taxonomy" id="42094"/>
    <lineage>
        <taxon>Bacteria</taxon>
        <taxon>Bacillati</taxon>
        <taxon>Mycoplasmatota</taxon>
        <taxon>Mycoplasmoidales</taxon>
        <taxon>Mycoplasmoidaceae</taxon>
        <taxon>Ureaplasma</taxon>
    </lineage>
</organism>
<proteinExistence type="predicted"/>
<name>A0A0C5RC10_9BACT</name>
<dbReference type="EMBL" id="CP009770">
    <property type="protein sequence ID" value="AJQ45396.1"/>
    <property type="molecule type" value="Genomic_DNA"/>
</dbReference>
<sequence length="124" mass="14239">MELKSKLTPIKLTFEDKYFYLRLRTSKATFDNNIKNDRLKFELDKGNGVFEEFASKINQGGHDAYYLNYLDEQNGFVSFAISSEQGYGTDPREKGTYKVTKVWLSSDTTKKNLLIGNSNTVDVK</sequence>
<dbReference type="KEGG" id="ude:JM47_02290"/>
<dbReference type="PATRIC" id="fig|42094.4.peg.451"/>
<dbReference type="HOGENOM" id="CLU_2002913_0_0_14"/>
<protein>
    <submittedName>
        <fullName evidence="1">Uncharacterized protein</fullName>
    </submittedName>
</protein>
<accession>A0A0C5RC10</accession>
<evidence type="ECO:0000313" key="1">
    <source>
        <dbReference type="EMBL" id="AJQ45396.1"/>
    </source>
</evidence>
<evidence type="ECO:0000313" key="2">
    <source>
        <dbReference type="Proteomes" id="UP000032261"/>
    </source>
</evidence>
<gene>
    <name evidence="1" type="ORF">JM47_02290</name>
</gene>
<reference evidence="1 2" key="1">
    <citation type="journal article" date="2015" name="Genome Announc.">
        <title>Genome Sequence of Ureaplasma diversum Strain ATCC 49782.</title>
        <authorList>
            <person name="Marques L.M."/>
            <person name="Guimaraes A.M."/>
            <person name="Martins H.B."/>
            <person name="Rezende I.S."/>
            <person name="Barbosa M.S."/>
            <person name="Campos G.B."/>
            <person name="do Nascimento N.C."/>
            <person name="Dos Santos A.P."/>
            <person name="Amorim A.T."/>
            <person name="Santos V.M."/>
            <person name="Messick J.B."/>
            <person name="Timenetsky J."/>
        </authorList>
    </citation>
    <scope>NUCLEOTIDE SEQUENCE [LARGE SCALE GENOMIC DNA]</scope>
    <source>
        <strain evidence="1 2">ATCC 49782</strain>
    </source>
</reference>
<dbReference type="RefSeq" id="WP_208894809.1">
    <property type="nucleotide sequence ID" value="NZ_CP009770.1"/>
</dbReference>
<dbReference type="AlphaFoldDB" id="A0A0C5RC10"/>